<evidence type="ECO:0000313" key="2">
    <source>
        <dbReference type="EMBL" id="KAK3288707.1"/>
    </source>
</evidence>
<protein>
    <submittedName>
        <fullName evidence="2">Uncharacterized protein</fullName>
    </submittedName>
</protein>
<dbReference type="EMBL" id="LGRX02000401">
    <property type="protein sequence ID" value="KAK3288707.1"/>
    <property type="molecule type" value="Genomic_DNA"/>
</dbReference>
<dbReference type="AlphaFoldDB" id="A0AAE0LKN6"/>
<feature type="region of interest" description="Disordered" evidence="1">
    <location>
        <begin position="91"/>
        <end position="174"/>
    </location>
</feature>
<dbReference type="Pfam" id="PF05869">
    <property type="entry name" value="Dam"/>
    <property type="match status" value="1"/>
</dbReference>
<evidence type="ECO:0000256" key="1">
    <source>
        <dbReference type="SAM" id="MobiDB-lite"/>
    </source>
</evidence>
<evidence type="ECO:0000313" key="3">
    <source>
        <dbReference type="Proteomes" id="UP001190700"/>
    </source>
</evidence>
<feature type="compositionally biased region" description="Acidic residues" evidence="1">
    <location>
        <begin position="99"/>
        <end position="110"/>
    </location>
</feature>
<keyword evidence="3" id="KW-1185">Reference proteome</keyword>
<comment type="caution">
    <text evidence="2">The sequence shown here is derived from an EMBL/GenBank/DDBJ whole genome shotgun (WGS) entry which is preliminary data.</text>
</comment>
<organism evidence="2 3">
    <name type="scientific">Cymbomonas tetramitiformis</name>
    <dbReference type="NCBI Taxonomy" id="36881"/>
    <lineage>
        <taxon>Eukaryota</taxon>
        <taxon>Viridiplantae</taxon>
        <taxon>Chlorophyta</taxon>
        <taxon>Pyramimonadophyceae</taxon>
        <taxon>Pyramimonadales</taxon>
        <taxon>Pyramimonadaceae</taxon>
        <taxon>Cymbomonas</taxon>
    </lineage>
</organism>
<feature type="compositionally biased region" description="Low complexity" evidence="1">
    <location>
        <begin position="155"/>
        <end position="174"/>
    </location>
</feature>
<feature type="non-terminal residue" evidence="2">
    <location>
        <position position="1"/>
    </location>
</feature>
<sequence>EITLHSAVATAEITLHSAVAAAEITLHSVATAEITLHSAVATAEITLHSAVAAAEITLHSAVVEPTTKDVVLEERRDMLIKFQRLEEAIVEDMPRDLEGPTDDLVEDQPADAEPKEGAQRGRGGAGGGKGRDAIKSEPEEVHVEDVTMASDGQEPEPAAGAPSPAAPVAAPAVPPAGTGCGEHYPAVAESRSARWPALRAAIVEGAKVRGLSGTGTTEEERARFQQEAQGVPCVGYLDDFFMVARTAAEAQEMMDLLIEFVTMLGFKAVGVDAGGTDRQPDRDDWQFSPVLFAEMDEEFGPFTLDACVASSRANAFCVRSWSAEDDARKQRFDGLNAWANLPFSVMYEILLNFLKCKRKQQMSTGGCFVVPVWEGDEAYELVSGMREVFRPELLEELAVAVERYQDGAYAESTQRSYDTGVKAFLTFCEEAPLFQVEGRGKRGALVPMAHAALVAGLKSLAVQVGLDPAR</sequence>
<dbReference type="GO" id="GO:0009007">
    <property type="term" value="F:site-specific DNA-methyltransferase (adenine-specific) activity"/>
    <property type="evidence" value="ECO:0007669"/>
    <property type="project" value="InterPro"/>
</dbReference>
<feature type="compositionally biased region" description="Basic and acidic residues" evidence="1">
    <location>
        <begin position="129"/>
        <end position="145"/>
    </location>
</feature>
<feature type="non-terminal residue" evidence="2">
    <location>
        <position position="470"/>
    </location>
</feature>
<gene>
    <name evidence="2" type="ORF">CYMTET_3825</name>
</gene>
<reference evidence="2 3" key="1">
    <citation type="journal article" date="2015" name="Genome Biol. Evol.">
        <title>Comparative Genomics of a Bacterivorous Green Alga Reveals Evolutionary Causalities and Consequences of Phago-Mixotrophic Mode of Nutrition.</title>
        <authorList>
            <person name="Burns J.A."/>
            <person name="Paasch A."/>
            <person name="Narechania A."/>
            <person name="Kim E."/>
        </authorList>
    </citation>
    <scope>NUCLEOTIDE SEQUENCE [LARGE SCALE GENOMIC DNA]</scope>
    <source>
        <strain evidence="2 3">PLY_AMNH</strain>
    </source>
</reference>
<name>A0AAE0LKN6_9CHLO</name>
<proteinExistence type="predicted"/>
<dbReference type="GO" id="GO:0003677">
    <property type="term" value="F:DNA binding"/>
    <property type="evidence" value="ECO:0007669"/>
    <property type="project" value="InterPro"/>
</dbReference>
<accession>A0AAE0LKN6</accession>
<dbReference type="InterPro" id="IPR008593">
    <property type="entry name" value="Dam_MeTrfase"/>
</dbReference>
<dbReference type="Proteomes" id="UP001190700">
    <property type="component" value="Unassembled WGS sequence"/>
</dbReference>
<dbReference type="GO" id="GO:0009307">
    <property type="term" value="P:DNA restriction-modification system"/>
    <property type="evidence" value="ECO:0007669"/>
    <property type="project" value="InterPro"/>
</dbReference>